<dbReference type="AlphaFoldDB" id="A0A1X3DKD7"/>
<comment type="caution">
    <text evidence="2">The sequence shown here is derived from an EMBL/GenBank/DDBJ whole genome shotgun (WGS) entry which is preliminary data.</text>
</comment>
<evidence type="ECO:0000256" key="1">
    <source>
        <dbReference type="SAM" id="SignalP"/>
    </source>
</evidence>
<accession>A0A1X3DKD7</accession>
<dbReference type="OrthoDB" id="9959115at2"/>
<evidence type="ECO:0000313" key="3">
    <source>
        <dbReference type="Proteomes" id="UP000193303"/>
    </source>
</evidence>
<reference evidence="3" key="1">
    <citation type="submission" date="2017-01" db="EMBL/GenBank/DDBJ databases">
        <authorList>
            <person name="Mah S.A."/>
            <person name="Swanson W.J."/>
            <person name="Moy G.W."/>
            <person name="Vacquier V.D."/>
        </authorList>
    </citation>
    <scope>NUCLEOTIDE SEQUENCE [LARGE SCALE GENOMIC DNA]</scope>
    <source>
        <strain evidence="3">124861</strain>
    </source>
</reference>
<gene>
    <name evidence="2" type="ORF">BV912_03000</name>
</gene>
<keyword evidence="1" id="KW-0732">Signal</keyword>
<sequence length="123" mass="12832">MKKLTAAIVALGMSASVFAAGSFNQAVLSGKDAQLVVSTGYANAQGLNVINANDSITKVDQGVLINNLGLELKNAAYTTQGANVVVAGKETKNVDQEAWVNEVKMKTTNGSYNTQGVNVIELK</sequence>
<dbReference type="EMBL" id="MTAB01000004">
    <property type="protein sequence ID" value="OSI24324.1"/>
    <property type="molecule type" value="Genomic_DNA"/>
</dbReference>
<evidence type="ECO:0000313" key="2">
    <source>
        <dbReference type="EMBL" id="OSI24324.1"/>
    </source>
</evidence>
<feature type="signal peptide" evidence="1">
    <location>
        <begin position="1"/>
        <end position="19"/>
    </location>
</feature>
<protein>
    <submittedName>
        <fullName evidence="2">Uncharacterized protein</fullName>
    </submittedName>
</protein>
<feature type="chain" id="PRO_5012823793" evidence="1">
    <location>
        <begin position="20"/>
        <end position="123"/>
    </location>
</feature>
<organism evidence="2 3">
    <name type="scientific">Neisseria dumasiana</name>
    <dbReference type="NCBI Taxonomy" id="1931275"/>
    <lineage>
        <taxon>Bacteria</taxon>
        <taxon>Pseudomonadati</taxon>
        <taxon>Pseudomonadota</taxon>
        <taxon>Betaproteobacteria</taxon>
        <taxon>Neisseriales</taxon>
        <taxon>Neisseriaceae</taxon>
        <taxon>Neisseria</taxon>
    </lineage>
</organism>
<dbReference type="RefSeq" id="WP_085358278.1">
    <property type="nucleotide sequence ID" value="NZ_MTAB01000004.1"/>
</dbReference>
<proteinExistence type="predicted"/>
<dbReference type="Proteomes" id="UP000193303">
    <property type="component" value="Unassembled WGS sequence"/>
</dbReference>
<name>A0A1X3DKD7_9NEIS</name>